<gene>
    <name evidence="2" type="ORF">S01H1_53419</name>
</gene>
<accession>X0W0I5</accession>
<keyword evidence="1" id="KW-0472">Membrane</keyword>
<dbReference type="Pfam" id="PF07963">
    <property type="entry name" value="N_methyl"/>
    <property type="match status" value="1"/>
</dbReference>
<evidence type="ECO:0000256" key="1">
    <source>
        <dbReference type="SAM" id="Phobius"/>
    </source>
</evidence>
<comment type="caution">
    <text evidence="2">The sequence shown here is derived from an EMBL/GenBank/DDBJ whole genome shotgun (WGS) entry which is preliminary data.</text>
</comment>
<sequence length="44" mass="4830">MSLKSLILNLKSNRGMTLIEALTAIALIVVILIPVYGLYNLSQK</sequence>
<evidence type="ECO:0000313" key="2">
    <source>
        <dbReference type="EMBL" id="GAG24020.1"/>
    </source>
</evidence>
<keyword evidence="1" id="KW-1133">Transmembrane helix</keyword>
<dbReference type="InterPro" id="IPR012902">
    <property type="entry name" value="N_methyl_site"/>
</dbReference>
<keyword evidence="1" id="KW-0812">Transmembrane</keyword>
<dbReference type="EMBL" id="BARS01034594">
    <property type="protein sequence ID" value="GAG24020.1"/>
    <property type="molecule type" value="Genomic_DNA"/>
</dbReference>
<reference evidence="2" key="1">
    <citation type="journal article" date="2014" name="Front. Microbiol.">
        <title>High frequency of phylogenetically diverse reductive dehalogenase-homologous genes in deep subseafloor sedimentary metagenomes.</title>
        <authorList>
            <person name="Kawai M."/>
            <person name="Futagami T."/>
            <person name="Toyoda A."/>
            <person name="Takaki Y."/>
            <person name="Nishi S."/>
            <person name="Hori S."/>
            <person name="Arai W."/>
            <person name="Tsubouchi T."/>
            <person name="Morono Y."/>
            <person name="Uchiyama I."/>
            <person name="Ito T."/>
            <person name="Fujiyama A."/>
            <person name="Inagaki F."/>
            <person name="Takami H."/>
        </authorList>
    </citation>
    <scope>NUCLEOTIDE SEQUENCE</scope>
    <source>
        <strain evidence="2">Expedition CK06-06</strain>
    </source>
</reference>
<evidence type="ECO:0008006" key="3">
    <source>
        <dbReference type="Google" id="ProtNLM"/>
    </source>
</evidence>
<feature type="transmembrane region" description="Helical" evidence="1">
    <location>
        <begin position="21"/>
        <end position="39"/>
    </location>
</feature>
<protein>
    <recommendedName>
        <fullName evidence="3">Prepilin-type N-terminal cleavage/methylation domain-containing protein</fullName>
    </recommendedName>
</protein>
<dbReference type="NCBIfam" id="TIGR02532">
    <property type="entry name" value="IV_pilin_GFxxxE"/>
    <property type="match status" value="1"/>
</dbReference>
<feature type="non-terminal residue" evidence="2">
    <location>
        <position position="44"/>
    </location>
</feature>
<dbReference type="AlphaFoldDB" id="X0W0I5"/>
<name>X0W0I5_9ZZZZ</name>
<organism evidence="2">
    <name type="scientific">marine sediment metagenome</name>
    <dbReference type="NCBI Taxonomy" id="412755"/>
    <lineage>
        <taxon>unclassified sequences</taxon>
        <taxon>metagenomes</taxon>
        <taxon>ecological metagenomes</taxon>
    </lineage>
</organism>
<proteinExistence type="predicted"/>